<feature type="compositionally biased region" description="Acidic residues" evidence="1">
    <location>
        <begin position="366"/>
        <end position="376"/>
    </location>
</feature>
<feature type="region of interest" description="Disordered" evidence="1">
    <location>
        <begin position="346"/>
        <end position="426"/>
    </location>
</feature>
<keyword evidence="2" id="KW-0472">Membrane</keyword>
<proteinExistence type="predicted"/>
<feature type="domain" description="MacB-like periplasmic core" evidence="3">
    <location>
        <begin position="102"/>
        <end position="223"/>
    </location>
</feature>
<feature type="transmembrane region" description="Helical" evidence="2">
    <location>
        <begin position="12"/>
        <end position="31"/>
    </location>
</feature>
<organism evidence="4 5">
    <name type="scientific">Waltera acetigignens</name>
    <dbReference type="NCBI Taxonomy" id="2981769"/>
    <lineage>
        <taxon>Bacteria</taxon>
        <taxon>Bacillati</taxon>
        <taxon>Bacillota</taxon>
        <taxon>Clostridia</taxon>
        <taxon>Lachnospirales</taxon>
        <taxon>Lachnospiraceae</taxon>
        <taxon>Waltera</taxon>
    </lineage>
</organism>
<dbReference type="AlphaFoldDB" id="A0AAE3A1Y5"/>
<evidence type="ECO:0000256" key="2">
    <source>
        <dbReference type="SAM" id="Phobius"/>
    </source>
</evidence>
<gene>
    <name evidence="4" type="ORF">LKD75_09565</name>
</gene>
<keyword evidence="2" id="KW-1133">Transmembrane helix</keyword>
<name>A0AAE3A1Y5_9FIRM</name>
<evidence type="ECO:0000313" key="5">
    <source>
        <dbReference type="Proteomes" id="UP001197795"/>
    </source>
</evidence>
<evidence type="ECO:0000259" key="3">
    <source>
        <dbReference type="Pfam" id="PF12704"/>
    </source>
</evidence>
<protein>
    <submittedName>
        <fullName evidence="4">ABC transporter permease</fullName>
    </submittedName>
</protein>
<dbReference type="Proteomes" id="UP001197795">
    <property type="component" value="Unassembled WGS sequence"/>
</dbReference>
<feature type="transmembrane region" description="Helical" evidence="2">
    <location>
        <begin position="298"/>
        <end position="322"/>
    </location>
</feature>
<feature type="compositionally biased region" description="Acidic residues" evidence="1">
    <location>
        <begin position="386"/>
        <end position="399"/>
    </location>
</feature>
<comment type="caution">
    <text evidence="4">The sequence shown here is derived from an EMBL/GenBank/DDBJ whole genome shotgun (WGS) entry which is preliminary data.</text>
</comment>
<dbReference type="Pfam" id="PF12704">
    <property type="entry name" value="MacB_PCD"/>
    <property type="match status" value="1"/>
</dbReference>
<dbReference type="InterPro" id="IPR025857">
    <property type="entry name" value="MacB_PCD"/>
</dbReference>
<evidence type="ECO:0000256" key="1">
    <source>
        <dbReference type="SAM" id="MobiDB-lite"/>
    </source>
</evidence>
<keyword evidence="5" id="KW-1185">Reference proteome</keyword>
<dbReference type="EMBL" id="JAJEPV010000020">
    <property type="protein sequence ID" value="MCC2119829.1"/>
    <property type="molecule type" value="Genomic_DNA"/>
</dbReference>
<dbReference type="RefSeq" id="WP_227733318.1">
    <property type="nucleotide sequence ID" value="NZ_JAJEPV010000020.1"/>
</dbReference>
<reference evidence="4 5" key="1">
    <citation type="submission" date="2021-10" db="EMBL/GenBank/DDBJ databases">
        <title>Anaerobic single-cell dispensing facilitates the cultivation of human gut bacteria.</title>
        <authorList>
            <person name="Afrizal A."/>
        </authorList>
    </citation>
    <scope>NUCLEOTIDE SEQUENCE [LARGE SCALE GENOMIC DNA]</scope>
    <source>
        <strain evidence="4 5">CLA-AA-H273</strain>
    </source>
</reference>
<sequence>MFRIRIQNKKKCIWYCSAVVSFLLFLLLLGWTNHLANTQDAQQMAGRWSEKKDVAQISCFFSSKAEVTEDTIQSFEYSLKNVLQEASITETSENPSARLWVDAYSADGKITLVNGKNTLDANAIGIGGDFFMFHPLKLITGAYFSGNDLMQDYCIIDQDAAWQLFGSNDVVGMTVYIGNVPHIVTGVVQRPDSRMDKAAGLNSAVVYVSYETLSAYGTNNGINHYEIVMPNPVDEFAYGKVKEGIGIDEKNVEIVENSRRYSLPNRIKTILAFGTRSMNGKAIIYPYWENLARGYEDIIALLTVVMLLLLLYPVVTVIWCFVHWWRHKGWTLKEVWHTGKDKAERAVERRREKKHPHKERDVLEELERELEEDPYADSEFSWLTDEPAEETELADAASEEPEKAQTMNMQTEETQTPEETKEEQQS</sequence>
<accession>A0AAE3A1Y5</accession>
<keyword evidence="2" id="KW-0812">Transmembrane</keyword>
<evidence type="ECO:0000313" key="4">
    <source>
        <dbReference type="EMBL" id="MCC2119829.1"/>
    </source>
</evidence>